<name>A0AA86J537_9BURK</name>
<keyword evidence="2" id="KW-1185">Reference proteome</keyword>
<dbReference type="InterPro" id="IPR014991">
    <property type="entry name" value="DUF1840"/>
</dbReference>
<dbReference type="AlphaFoldDB" id="A0AA86J537"/>
<proteinExistence type="predicted"/>
<dbReference type="Proteomes" id="UP001329151">
    <property type="component" value="Chromosome"/>
</dbReference>
<dbReference type="KEGG" id="lto:RGQ30_29900"/>
<evidence type="ECO:0000313" key="1">
    <source>
        <dbReference type="EMBL" id="BET27489.1"/>
    </source>
</evidence>
<dbReference type="RefSeq" id="WP_130557440.1">
    <property type="nucleotide sequence ID" value="NZ_AP028947.1"/>
</dbReference>
<protein>
    <submittedName>
        <fullName evidence="1">DUF1840 domain-containing protein</fullName>
    </submittedName>
</protein>
<dbReference type="EMBL" id="AP028947">
    <property type="protein sequence ID" value="BET27489.1"/>
    <property type="molecule type" value="Genomic_DNA"/>
</dbReference>
<gene>
    <name evidence="1" type="ORF">RGQ30_29900</name>
</gene>
<organism evidence="1 2">
    <name type="scientific">Limnobacter thiooxidans</name>
    <dbReference type="NCBI Taxonomy" id="131080"/>
    <lineage>
        <taxon>Bacteria</taxon>
        <taxon>Pseudomonadati</taxon>
        <taxon>Pseudomonadota</taxon>
        <taxon>Betaproteobacteria</taxon>
        <taxon>Burkholderiales</taxon>
        <taxon>Burkholderiaceae</taxon>
        <taxon>Limnobacter</taxon>
    </lineage>
</organism>
<dbReference type="Pfam" id="PF08895">
    <property type="entry name" value="DUF1840"/>
    <property type="match status" value="1"/>
</dbReference>
<reference evidence="1 2" key="1">
    <citation type="submission" date="2023-10" db="EMBL/GenBank/DDBJ databases">
        <title>Complete Genome Sequence of Limnobacter thiooxidans CS-K2T, Isolated from freshwater lake sediments in Bavaria, Germany.</title>
        <authorList>
            <person name="Naruki M."/>
            <person name="Watanabe A."/>
            <person name="Warashina T."/>
            <person name="Morita T."/>
            <person name="Arakawa K."/>
        </authorList>
    </citation>
    <scope>NUCLEOTIDE SEQUENCE [LARGE SCALE GENOMIC DNA]</scope>
    <source>
        <strain evidence="1 2">CS-K2</strain>
    </source>
</reference>
<evidence type="ECO:0000313" key="2">
    <source>
        <dbReference type="Proteomes" id="UP001329151"/>
    </source>
</evidence>
<accession>A0AA86J537</accession>
<sequence length="110" mass="12351">MGIVKFKSKAAGDIVMFKTNAAQIFKIIGIDSSERGVIEPQDLAHAHAQLVAAINTERMAKAENPIDEDELDDEEKIALKNHVSLEQRAYTFLKMLEEAQKKNVDVHWGF</sequence>